<accession>A0A6G0VX43</accession>
<evidence type="ECO:0000256" key="6">
    <source>
        <dbReference type="SAM" id="MobiDB-lite"/>
    </source>
</evidence>
<feature type="compositionally biased region" description="Polar residues" evidence="6">
    <location>
        <begin position="540"/>
        <end position="549"/>
    </location>
</feature>
<dbReference type="InterPro" id="IPR012337">
    <property type="entry name" value="RNaseH-like_sf"/>
</dbReference>
<feature type="region of interest" description="Disordered" evidence="6">
    <location>
        <begin position="577"/>
        <end position="618"/>
    </location>
</feature>
<dbReference type="InterPro" id="IPR007021">
    <property type="entry name" value="DUF659"/>
</dbReference>
<dbReference type="Proteomes" id="UP000478052">
    <property type="component" value="Unassembled WGS sequence"/>
</dbReference>
<feature type="non-terminal residue" evidence="9">
    <location>
        <position position="1"/>
    </location>
</feature>
<name>A0A6G0VX43_APHCR</name>
<feature type="region of interest" description="Disordered" evidence="6">
    <location>
        <begin position="540"/>
        <end position="565"/>
    </location>
</feature>
<evidence type="ECO:0000259" key="8">
    <source>
        <dbReference type="Pfam" id="PF05699"/>
    </source>
</evidence>
<dbReference type="Pfam" id="PF04937">
    <property type="entry name" value="DUF659"/>
    <property type="match status" value="1"/>
</dbReference>
<feature type="domain" description="HAT C-terminal dimerisation" evidence="8">
    <location>
        <begin position="403"/>
        <end position="477"/>
    </location>
</feature>
<keyword evidence="4" id="KW-0862">Zinc</keyword>
<keyword evidence="2" id="KW-0479">Metal-binding</keyword>
<reference evidence="9 10" key="1">
    <citation type="submission" date="2019-08" db="EMBL/GenBank/DDBJ databases">
        <title>Whole genome of Aphis craccivora.</title>
        <authorList>
            <person name="Voronova N.V."/>
            <person name="Shulinski R.S."/>
            <person name="Bandarenka Y.V."/>
            <person name="Zhorov D.G."/>
            <person name="Warner D."/>
        </authorList>
    </citation>
    <scope>NUCLEOTIDE SEQUENCE [LARGE SCALE GENOMIC DNA]</scope>
    <source>
        <strain evidence="9">180601</strain>
        <tissue evidence="9">Whole Body</tissue>
    </source>
</reference>
<evidence type="ECO:0000256" key="4">
    <source>
        <dbReference type="ARBA" id="ARBA00022833"/>
    </source>
</evidence>
<sequence length="618" mass="70440">QNNNICTIIHNPDEEIDDPSNGFEYFDASQHSQLFQVQDNSKCTDTDNLVSLQSQPQHISASQTLSDFKNCSANKTFKRNSSLLNFIDIVTKEDQEKFELSFAMFVFGNCLPLNITENRRVYMKDIIINVLKEFGEMKFTSVVTDNASNMKAAWNLIQSYYPHISCYGCVAHGLNLLVQDITTGLESLKEVVVELKHVIKEIKNKHILLSVLKEKQSLLSGNLPSLKLPGATRWGSIVRSMHSLIDYKSCLKAMCIDERVELTVTQQTKNCILMDVFWERIETFYKLLKPLAHYLKLVQGDKLNLSIVCTIFSELEKDFKEFISLEIEPALKNEELKILAMLENRPNILDPNTFGKDLKDGEDIEAIEFIINMGENNADIEINNLISQIAQYRSKEGIFNKEFLWKTLDSKLNPLIWWKGFCSNSAAELAKIAIKILSSPPTSASVERSFSKMGHIQNLKRNRLDNERASKLLFIAHNKNLFKNYNTDEVQLKKVTASSNVVLEYYDENQMITNSSTPLKKSRNAGLDDTELHIENQLIMSASSSSNYPRQPKRKSPNKNIDLTDLSDTRIEKMLADDDKSFSSIEESDCGSEWKSSDENVEDFSFEVDNESSTDDLL</sequence>
<dbReference type="Pfam" id="PF05699">
    <property type="entry name" value="Dimer_Tnp_hAT"/>
    <property type="match status" value="1"/>
</dbReference>
<feature type="non-terminal residue" evidence="9">
    <location>
        <position position="618"/>
    </location>
</feature>
<organism evidence="9 10">
    <name type="scientific">Aphis craccivora</name>
    <name type="common">Cowpea aphid</name>
    <dbReference type="NCBI Taxonomy" id="307492"/>
    <lineage>
        <taxon>Eukaryota</taxon>
        <taxon>Metazoa</taxon>
        <taxon>Ecdysozoa</taxon>
        <taxon>Arthropoda</taxon>
        <taxon>Hexapoda</taxon>
        <taxon>Insecta</taxon>
        <taxon>Pterygota</taxon>
        <taxon>Neoptera</taxon>
        <taxon>Paraneoptera</taxon>
        <taxon>Hemiptera</taxon>
        <taxon>Sternorrhyncha</taxon>
        <taxon>Aphidomorpha</taxon>
        <taxon>Aphidoidea</taxon>
        <taxon>Aphididae</taxon>
        <taxon>Aphidini</taxon>
        <taxon>Aphis</taxon>
        <taxon>Aphis</taxon>
    </lineage>
</organism>
<dbReference type="EMBL" id="VUJU01011117">
    <property type="protein sequence ID" value="KAF0711958.1"/>
    <property type="molecule type" value="Genomic_DNA"/>
</dbReference>
<gene>
    <name evidence="9" type="ORF">FWK35_00036480</name>
</gene>
<keyword evidence="5" id="KW-0539">Nucleus</keyword>
<evidence type="ECO:0000313" key="10">
    <source>
        <dbReference type="Proteomes" id="UP000478052"/>
    </source>
</evidence>
<dbReference type="InterPro" id="IPR008906">
    <property type="entry name" value="HATC_C_dom"/>
</dbReference>
<comment type="subcellular location">
    <subcellularLocation>
        <location evidence="1">Nucleus</location>
    </subcellularLocation>
</comment>
<evidence type="ECO:0000259" key="7">
    <source>
        <dbReference type="Pfam" id="PF04937"/>
    </source>
</evidence>
<dbReference type="PANTHER" id="PTHR46481">
    <property type="entry name" value="ZINC FINGER BED DOMAIN-CONTAINING PROTEIN 4"/>
    <property type="match status" value="1"/>
</dbReference>
<evidence type="ECO:0000256" key="2">
    <source>
        <dbReference type="ARBA" id="ARBA00022723"/>
    </source>
</evidence>
<proteinExistence type="predicted"/>
<evidence type="ECO:0000313" key="9">
    <source>
        <dbReference type="EMBL" id="KAF0711958.1"/>
    </source>
</evidence>
<dbReference type="GO" id="GO:0008270">
    <property type="term" value="F:zinc ion binding"/>
    <property type="evidence" value="ECO:0007669"/>
    <property type="project" value="UniProtKB-KW"/>
</dbReference>
<dbReference type="GO" id="GO:0046983">
    <property type="term" value="F:protein dimerization activity"/>
    <property type="evidence" value="ECO:0007669"/>
    <property type="project" value="InterPro"/>
</dbReference>
<dbReference type="AlphaFoldDB" id="A0A6G0VX43"/>
<dbReference type="PANTHER" id="PTHR46481:SF10">
    <property type="entry name" value="ZINC FINGER BED DOMAIN-CONTAINING PROTEIN 39"/>
    <property type="match status" value="1"/>
</dbReference>
<dbReference type="SUPFAM" id="SSF53098">
    <property type="entry name" value="Ribonuclease H-like"/>
    <property type="match status" value="1"/>
</dbReference>
<comment type="caution">
    <text evidence="9">The sequence shown here is derived from an EMBL/GenBank/DDBJ whole genome shotgun (WGS) entry which is preliminary data.</text>
</comment>
<dbReference type="InterPro" id="IPR052035">
    <property type="entry name" value="ZnF_BED_domain_contain"/>
</dbReference>
<dbReference type="OrthoDB" id="6630707at2759"/>
<keyword evidence="10" id="KW-1185">Reference proteome</keyword>
<evidence type="ECO:0000256" key="5">
    <source>
        <dbReference type="ARBA" id="ARBA00023242"/>
    </source>
</evidence>
<keyword evidence="3" id="KW-0863">Zinc-finger</keyword>
<evidence type="ECO:0000256" key="1">
    <source>
        <dbReference type="ARBA" id="ARBA00004123"/>
    </source>
</evidence>
<feature type="compositionally biased region" description="Acidic residues" evidence="6">
    <location>
        <begin position="599"/>
        <end position="618"/>
    </location>
</feature>
<dbReference type="GO" id="GO:0005634">
    <property type="term" value="C:nucleus"/>
    <property type="evidence" value="ECO:0007669"/>
    <property type="project" value="UniProtKB-SubCell"/>
</dbReference>
<evidence type="ECO:0000256" key="3">
    <source>
        <dbReference type="ARBA" id="ARBA00022771"/>
    </source>
</evidence>
<feature type="domain" description="DUF659" evidence="7">
    <location>
        <begin position="119"/>
        <end position="197"/>
    </location>
</feature>
<protein>
    <submittedName>
        <fullName evidence="9">Uncharacterized protein</fullName>
    </submittedName>
</protein>